<dbReference type="KEGG" id="loi:92361398"/>
<evidence type="ECO:0000313" key="3">
    <source>
        <dbReference type="Proteomes" id="UP000674143"/>
    </source>
</evidence>
<dbReference type="RefSeq" id="XP_067063032.1">
    <property type="nucleotide sequence ID" value="XM_067207464.1"/>
</dbReference>
<evidence type="ECO:0000256" key="1">
    <source>
        <dbReference type="SAM" id="MobiDB-lite"/>
    </source>
</evidence>
<keyword evidence="3" id="KW-1185">Reference proteome</keyword>
<protein>
    <submittedName>
        <fullName evidence="2">Uncharacterized protein</fullName>
    </submittedName>
</protein>
<comment type="caution">
    <text evidence="2">The sequence shown here is derived from an EMBL/GenBank/DDBJ whole genome shotgun (WGS) entry which is preliminary data.</text>
</comment>
<feature type="region of interest" description="Disordered" evidence="1">
    <location>
        <begin position="12"/>
        <end position="31"/>
    </location>
</feature>
<dbReference type="Proteomes" id="UP000674143">
    <property type="component" value="Unassembled WGS sequence"/>
</dbReference>
<accession>A0A836H5U1</accession>
<reference evidence="3" key="1">
    <citation type="journal article" date="2021" name="Microbiol. Resour. Announc.">
        <title>LGAAP: Leishmaniinae Genome Assembly and Annotation Pipeline.</title>
        <authorList>
            <person name="Almutairi H."/>
            <person name="Urbaniak M.D."/>
            <person name="Bates M.D."/>
            <person name="Jariyapan N."/>
            <person name="Kwakye-Nuako G."/>
            <person name="Thomaz-Soccol V."/>
            <person name="Al-Salem W.S."/>
            <person name="Dillon R.J."/>
            <person name="Bates P.A."/>
            <person name="Gatherer D."/>
        </authorList>
    </citation>
    <scope>NUCLEOTIDE SEQUENCE [LARGE SCALE GENOMIC DNA]</scope>
</reference>
<organism evidence="2 3">
    <name type="scientific">Leishmania orientalis</name>
    <dbReference type="NCBI Taxonomy" id="2249476"/>
    <lineage>
        <taxon>Eukaryota</taxon>
        <taxon>Discoba</taxon>
        <taxon>Euglenozoa</taxon>
        <taxon>Kinetoplastea</taxon>
        <taxon>Metakinetoplastina</taxon>
        <taxon>Trypanosomatida</taxon>
        <taxon>Trypanosomatidae</taxon>
        <taxon>Leishmaniinae</taxon>
        <taxon>Leishmania</taxon>
    </lineage>
</organism>
<dbReference type="GeneID" id="92361398"/>
<proteinExistence type="predicted"/>
<gene>
    <name evidence="2" type="ORF">LSCM4_05525</name>
</gene>
<evidence type="ECO:0000313" key="2">
    <source>
        <dbReference type="EMBL" id="KAG5478125.1"/>
    </source>
</evidence>
<sequence>MERYETIAERANFGQGTVMPRGGDKSSPESVSGENAANYFLARGRECVAVSQTAHTEAWDALCEAEASVLRLGRLSESRKGLIAHGGCSTFIRSGDRSSQLVSLEKALDKLLSEPPVTADELLASTTDACLCSASARSVVAAVPSLLSLSASLRIANDKLLYLEGFSRESLLLIPAVNDVSLQCLQVASRLEVLEENLSRADNLAAALSRASAASSAIFERISARHGEANRVAAT</sequence>
<reference evidence="3" key="2">
    <citation type="journal article" date="2021" name="Sci. Data">
        <title>Chromosome-scale genome sequencing, assembly and annotation of six genomes from subfamily Leishmaniinae.</title>
        <authorList>
            <person name="Almutairi H."/>
            <person name="Urbaniak M.D."/>
            <person name="Bates M.D."/>
            <person name="Jariyapan N."/>
            <person name="Kwakye-Nuako G."/>
            <person name="Thomaz Soccol V."/>
            <person name="Al-Salem W.S."/>
            <person name="Dillon R.J."/>
            <person name="Bates P.A."/>
            <person name="Gatherer D."/>
        </authorList>
    </citation>
    <scope>NUCLEOTIDE SEQUENCE [LARGE SCALE GENOMIC DNA]</scope>
</reference>
<dbReference type="AlphaFoldDB" id="A0A836H5U1"/>
<dbReference type="EMBL" id="JAFHLR010000024">
    <property type="protein sequence ID" value="KAG5478125.1"/>
    <property type="molecule type" value="Genomic_DNA"/>
</dbReference>
<name>A0A836H5U1_9TRYP</name>